<keyword evidence="3" id="KW-1185">Reference proteome</keyword>
<proteinExistence type="predicted"/>
<dbReference type="GeneID" id="89522435"/>
<dbReference type="InterPro" id="IPR025973">
    <property type="entry name" value="Cys_rich_VLP_dom"/>
</dbReference>
<gene>
    <name evidence="2" type="ORF">EIO64_04970</name>
</gene>
<evidence type="ECO:0000259" key="1">
    <source>
        <dbReference type="Pfam" id="PF14194"/>
    </source>
</evidence>
<organism evidence="2 3">
    <name type="scientific">Dysosmobacter welbionis</name>
    <dbReference type="NCBI Taxonomy" id="2093857"/>
    <lineage>
        <taxon>Bacteria</taxon>
        <taxon>Bacillati</taxon>
        <taxon>Bacillota</taxon>
        <taxon>Clostridia</taxon>
        <taxon>Eubacteriales</taxon>
        <taxon>Oscillospiraceae</taxon>
        <taxon>Dysosmobacter</taxon>
    </lineage>
</organism>
<sequence length="121" mass="14057">MADAPRMDHKQLRRAKKLIRKLCCNYDHGNCLALDDGEPCVCVQGISYSLLCNWFRNAVLPADHELLADVMRERPGKRCAVCGKPVYSSSNRTKYCPACAKQERRKQDAKRKRKQYWNLRK</sequence>
<name>A0A4D7AY86_9FIRM</name>
<feature type="domain" description="Cysteine-rich VLP" evidence="1">
    <location>
        <begin position="9"/>
        <end position="63"/>
    </location>
</feature>
<dbReference type="Pfam" id="PF14194">
    <property type="entry name" value="Cys_rich_VLP"/>
    <property type="match status" value="1"/>
</dbReference>
<evidence type="ECO:0000313" key="3">
    <source>
        <dbReference type="Proteomes" id="UP000298642"/>
    </source>
</evidence>
<evidence type="ECO:0000313" key="2">
    <source>
        <dbReference type="EMBL" id="QCI58652.1"/>
    </source>
</evidence>
<reference evidence="3" key="1">
    <citation type="submission" date="2018-12" db="EMBL/GenBank/DDBJ databases">
        <title>Dusodibacter welbiota gen. nov., sp. nov., isolated from human faeces and emended description of the Oscillibacter genus.</title>
        <authorList>
            <person name="Le Roy T."/>
            <person name="Van der Smissen P."/>
            <person name="Delzenne N."/>
            <person name="Muccioli G."/>
            <person name="Collet J.F."/>
            <person name="Cani P.D."/>
        </authorList>
    </citation>
    <scope>NUCLEOTIDE SEQUENCE [LARGE SCALE GENOMIC DNA]</scope>
    <source>
        <strain evidence="3">J115</strain>
    </source>
</reference>
<dbReference type="EMBL" id="CP034413">
    <property type="protein sequence ID" value="QCI58652.1"/>
    <property type="molecule type" value="Genomic_DNA"/>
</dbReference>
<dbReference type="KEGG" id="obj:EIO64_04970"/>
<dbReference type="Proteomes" id="UP000298642">
    <property type="component" value="Chromosome"/>
</dbReference>
<dbReference type="AlphaFoldDB" id="A0A4D7AY86"/>
<accession>A0A4D7AY86</accession>
<protein>
    <submittedName>
        <fullName evidence="2">Cysteine-rich VLP domain-containing protein</fullName>
    </submittedName>
</protein>
<dbReference type="RefSeq" id="WP_120151294.1">
    <property type="nucleotide sequence ID" value="NZ_JAWQDG010000005.1"/>
</dbReference>